<sequence>MHLFIVRENNRSGFINVTGDIIKPQFLAVGEFHNDLVRASTESNGKNLSACINASGDWVIEPRFSYF</sequence>
<dbReference type="Pfam" id="PF14903">
    <property type="entry name" value="WG_beta_rep"/>
    <property type="match status" value="2"/>
</dbReference>
<evidence type="ECO:0000313" key="1">
    <source>
        <dbReference type="EMBL" id="VAW63889.1"/>
    </source>
</evidence>
<dbReference type="AlphaFoldDB" id="A0A3B0XPS4"/>
<dbReference type="InterPro" id="IPR032774">
    <property type="entry name" value="WG_beta_rep"/>
</dbReference>
<accession>A0A3B0XPS4</accession>
<organism evidence="1">
    <name type="scientific">hydrothermal vent metagenome</name>
    <dbReference type="NCBI Taxonomy" id="652676"/>
    <lineage>
        <taxon>unclassified sequences</taxon>
        <taxon>metagenomes</taxon>
        <taxon>ecological metagenomes</taxon>
    </lineage>
</organism>
<proteinExistence type="predicted"/>
<dbReference type="EMBL" id="UOFI01000050">
    <property type="protein sequence ID" value="VAW63889.1"/>
    <property type="molecule type" value="Genomic_DNA"/>
</dbReference>
<reference evidence="1" key="1">
    <citation type="submission" date="2018-06" db="EMBL/GenBank/DDBJ databases">
        <authorList>
            <person name="Zhirakovskaya E."/>
        </authorList>
    </citation>
    <scope>NUCLEOTIDE SEQUENCE</scope>
</reference>
<name>A0A3B0XPS4_9ZZZZ</name>
<gene>
    <name evidence="1" type="ORF">MNBD_GAMMA09-1138</name>
</gene>
<protein>
    <submittedName>
        <fullName evidence="1">Uncharacterized protein</fullName>
    </submittedName>
</protein>